<feature type="transmembrane region" description="Helical" evidence="9">
    <location>
        <begin position="6"/>
        <end position="39"/>
    </location>
</feature>
<evidence type="ECO:0000256" key="2">
    <source>
        <dbReference type="ARBA" id="ARBA00006413"/>
    </source>
</evidence>
<keyword evidence="4" id="KW-1003">Cell membrane</keyword>
<keyword evidence="3" id="KW-0813">Transport</keyword>
<reference evidence="10 11" key="1">
    <citation type="submission" date="2020-05" db="EMBL/GenBank/DDBJ databases">
        <title>Paenibacillus glebae, sp. nov., Paenibacillus humi sp. nov., Paenibacillus pedi sp. nov., Paenibacillus terrestris sp. nov. and Paenibacillus terricola sp. nov., isolated from a forest top soil sample.</title>
        <authorList>
            <person name="Qi S."/>
            <person name="Carlier A."/>
            <person name="Cnockaert M."/>
            <person name="Vandamme P."/>
        </authorList>
    </citation>
    <scope>NUCLEOTIDE SEQUENCE [LARGE SCALE GENOMIC DNA]</scope>
    <source>
        <strain evidence="10 11">LMG 29502</strain>
    </source>
</reference>
<evidence type="ECO:0000256" key="3">
    <source>
        <dbReference type="ARBA" id="ARBA00022448"/>
    </source>
</evidence>
<keyword evidence="5" id="KW-0997">Cell inner membrane</keyword>
<dbReference type="PIRSF" id="PIRSF004539">
    <property type="entry name" value="C4-dicrbxl_trns"/>
    <property type="match status" value="1"/>
</dbReference>
<feature type="transmembrane region" description="Helical" evidence="9">
    <location>
        <begin position="165"/>
        <end position="188"/>
    </location>
</feature>
<evidence type="ECO:0000256" key="7">
    <source>
        <dbReference type="ARBA" id="ARBA00022989"/>
    </source>
</evidence>
<comment type="caution">
    <text evidence="10">The sequence shown here is derived from an EMBL/GenBank/DDBJ whole genome shotgun (WGS) entry which is preliminary data.</text>
</comment>
<sequence length="445" mass="47120">MFWFELLIIFLLIFFGARVGDVFMGLLGGVGVAIFVFLFRVQPASPPVDVMLIILAVVLAASALQSSGGLNFLVRVAEKMLHKSPKNVTIIAPVISWLFTFLSGTGHVVYSLLPIINKLAIDSGIRPERPISNSIIASQQAITCSPVSAATAAMLGLMAPFGVELGTILTIAIPSTLLGVIVSAILTIRKGKELAEDPEYLRRLAEGLMDEGLTAQAAPEEKKDSSGVPKGAKTAVLLFLLGVVSIVVLGLFPELRPSWTADGTTTVLSMAHTIEIVMLVCASLIIIFCRPAIETILNGSIFRAGALAMVCAFGLAWMSSTFIGGQTEFIQEHVASIVNSQPWMLAVIMFIVAALTTSQGATTLIMIPIAIALDLPTYIIVGAWMAVNANFFLPVSAQCLAAISFDTAGTTKIGKYVLNHSFMAPGMINIVISVVTATLLGSILT</sequence>
<feature type="transmembrane region" description="Helical" evidence="9">
    <location>
        <begin position="235"/>
        <end position="255"/>
    </location>
</feature>
<evidence type="ECO:0000313" key="11">
    <source>
        <dbReference type="Proteomes" id="UP000711047"/>
    </source>
</evidence>
<feature type="transmembrane region" description="Helical" evidence="9">
    <location>
        <begin position="423"/>
        <end position="444"/>
    </location>
</feature>
<feature type="transmembrane region" description="Helical" evidence="9">
    <location>
        <begin position="301"/>
        <end position="323"/>
    </location>
</feature>
<feature type="transmembrane region" description="Helical" evidence="9">
    <location>
        <begin position="94"/>
        <end position="113"/>
    </location>
</feature>
<proteinExistence type="inferred from homology"/>
<dbReference type="Proteomes" id="UP000711047">
    <property type="component" value="Unassembled WGS sequence"/>
</dbReference>
<evidence type="ECO:0000256" key="9">
    <source>
        <dbReference type="SAM" id="Phobius"/>
    </source>
</evidence>
<evidence type="ECO:0000256" key="6">
    <source>
        <dbReference type="ARBA" id="ARBA00022692"/>
    </source>
</evidence>
<evidence type="ECO:0000256" key="1">
    <source>
        <dbReference type="ARBA" id="ARBA00004429"/>
    </source>
</evidence>
<protein>
    <submittedName>
        <fullName evidence="10">Anaerobic C4-dicarboxylate transporter</fullName>
    </submittedName>
</protein>
<dbReference type="InterPro" id="IPR004668">
    <property type="entry name" value="Anaer_Dcu_memb_transpt"/>
</dbReference>
<dbReference type="NCBIfam" id="NF006927">
    <property type="entry name" value="PRK09412.1"/>
    <property type="match status" value="1"/>
</dbReference>
<dbReference type="PANTHER" id="PTHR36106:SF1">
    <property type="entry name" value="ANAEROBIC C4-DICARBOXYLATE TRANSPORTER DCUB"/>
    <property type="match status" value="1"/>
</dbReference>
<dbReference type="EMBL" id="JABMKX010000005">
    <property type="protein sequence ID" value="NQX45899.1"/>
    <property type="molecule type" value="Genomic_DNA"/>
</dbReference>
<feature type="transmembrane region" description="Helical" evidence="9">
    <location>
        <begin position="51"/>
        <end position="74"/>
    </location>
</feature>
<dbReference type="Pfam" id="PF03605">
    <property type="entry name" value="DcuA_DcuB"/>
    <property type="match status" value="1"/>
</dbReference>
<keyword evidence="8 9" id="KW-0472">Membrane</keyword>
<comment type="subcellular location">
    <subcellularLocation>
        <location evidence="1">Cell inner membrane</location>
        <topology evidence="1">Multi-pass membrane protein</topology>
    </subcellularLocation>
</comment>
<organism evidence="10 11">
    <name type="scientific">Paenibacillus tritici</name>
    <dbReference type="NCBI Taxonomy" id="1873425"/>
    <lineage>
        <taxon>Bacteria</taxon>
        <taxon>Bacillati</taxon>
        <taxon>Bacillota</taxon>
        <taxon>Bacilli</taxon>
        <taxon>Bacillales</taxon>
        <taxon>Paenibacillaceae</taxon>
        <taxon>Paenibacillus</taxon>
    </lineage>
</organism>
<keyword evidence="7 9" id="KW-1133">Transmembrane helix</keyword>
<dbReference type="PANTHER" id="PTHR36106">
    <property type="entry name" value="ANAEROBIC C4-DICARBOXYLATE TRANSPORTER DCUB"/>
    <property type="match status" value="1"/>
</dbReference>
<gene>
    <name evidence="10" type="ORF">HQN87_11200</name>
</gene>
<feature type="transmembrane region" description="Helical" evidence="9">
    <location>
        <begin position="267"/>
        <end position="289"/>
    </location>
</feature>
<evidence type="ECO:0000313" key="10">
    <source>
        <dbReference type="EMBL" id="NQX45899.1"/>
    </source>
</evidence>
<keyword evidence="11" id="KW-1185">Reference proteome</keyword>
<name>A0ABX2DQL5_9BACL</name>
<keyword evidence="6 9" id="KW-0812">Transmembrane</keyword>
<accession>A0ABX2DQL5</accession>
<comment type="similarity">
    <text evidence="2">Belongs to the DcuA/DcuB transporter (TC 2.A.13.1) family.</text>
</comment>
<dbReference type="NCBIfam" id="TIGR00770">
    <property type="entry name" value="Dcu"/>
    <property type="match status" value="1"/>
</dbReference>
<evidence type="ECO:0000256" key="4">
    <source>
        <dbReference type="ARBA" id="ARBA00022475"/>
    </source>
</evidence>
<feature type="transmembrane region" description="Helical" evidence="9">
    <location>
        <begin position="343"/>
        <end position="371"/>
    </location>
</feature>
<dbReference type="NCBIfam" id="NF009136">
    <property type="entry name" value="PRK12489.1"/>
    <property type="match status" value="1"/>
</dbReference>
<evidence type="ECO:0000256" key="8">
    <source>
        <dbReference type="ARBA" id="ARBA00023136"/>
    </source>
</evidence>
<dbReference type="RefSeq" id="WP_173132274.1">
    <property type="nucleotide sequence ID" value="NZ_JABMKX010000005.1"/>
</dbReference>
<evidence type="ECO:0000256" key="5">
    <source>
        <dbReference type="ARBA" id="ARBA00022519"/>
    </source>
</evidence>